<organism evidence="8 9">
    <name type="scientific">Tegillarca granosa</name>
    <name type="common">Malaysian cockle</name>
    <name type="synonym">Anadara granosa</name>
    <dbReference type="NCBI Taxonomy" id="220873"/>
    <lineage>
        <taxon>Eukaryota</taxon>
        <taxon>Metazoa</taxon>
        <taxon>Spiralia</taxon>
        <taxon>Lophotrochozoa</taxon>
        <taxon>Mollusca</taxon>
        <taxon>Bivalvia</taxon>
        <taxon>Autobranchia</taxon>
        <taxon>Pteriomorphia</taxon>
        <taxon>Arcoida</taxon>
        <taxon>Arcoidea</taxon>
        <taxon>Arcidae</taxon>
        <taxon>Tegillarca</taxon>
    </lineage>
</organism>
<keyword evidence="3" id="KW-0433">Leucine-rich repeat</keyword>
<evidence type="ECO:0000256" key="2">
    <source>
        <dbReference type="ARBA" id="ARBA00022553"/>
    </source>
</evidence>
<dbReference type="InterPro" id="IPR032675">
    <property type="entry name" value="LRR_dom_sf"/>
</dbReference>
<dbReference type="SUPFAM" id="SSF52047">
    <property type="entry name" value="RNI-like"/>
    <property type="match status" value="1"/>
</dbReference>
<name>A0ABQ9ETZ6_TEGGR</name>
<keyword evidence="2" id="KW-0597">Phosphoprotein</keyword>
<dbReference type="InterPro" id="IPR001810">
    <property type="entry name" value="F-box_dom"/>
</dbReference>
<protein>
    <recommendedName>
        <fullName evidence="1">Leucine-rich repeat-containing protein 41</fullName>
    </recommendedName>
</protein>
<dbReference type="EMBL" id="JARBDR010000657">
    <property type="protein sequence ID" value="KAJ8308664.1"/>
    <property type="molecule type" value="Genomic_DNA"/>
</dbReference>
<accession>A0ABQ9ETZ6</accession>
<dbReference type="Proteomes" id="UP001217089">
    <property type="component" value="Unassembled WGS sequence"/>
</dbReference>
<sequence length="766" mass="86883">MQSLLYLSSASVGYNASLYSTESLSGLPNSVLERVLPYLSACELHRISEDLSHKGLLLNNLWKCHVKTRWKRKSSVITEFYKEDGEEKDHHKLYLNIHFLDLLNFCAVEKRENDPCVIYITPLHRLRISAGLLTTDYLSIENHSEELVKFSKYGYIIKGNAVICSYICSHKELLETLLDVTEKVQIYNITDSGYNIIRYFLQLFISIGKIRHGTFTVTGKLALKNVNDMFQVCAGIHECKNMKVQCFCDTLSDSNSDCKFVNSCDVENMYTVESNQKGAQKQFEGFISDQEDDKMFDFPVDSDKILVAPDCDIVEKHMDGIEDTFGDSCSKGENNTKSEEIDLFKEALTPLLNELPPDKISKIPGSSVHKDNNKCLSSGEANIPDSSHSSSGIISQKRKRPYPFTDQEKVVCIKGIKQFKLQQSGKNLVQNSTLTPRSLTSILCVNNSIIKSSEHSKGICTAISQVLPSWTSLKQIGLFHTDASSQDIMNSLLHKVERHELTHLLFHDVIVPMNFFGRILEILQKFYRFTGDSENVWKPLEVLDLNISVPYIVVPKAIQITAPVLGVRRLNLSMNFLRDSAVSALVTLIRCDTALIELQLNHCFMKEHQVISVLQAVRDKNQMQDLSLNGNNINIKTTEKELLNILMSVKSLRSLSLNYCQLRHDFESAAVQMLTELCCEDTPSLHYLDISYNWIEGKDLLAAARKIKLKQCHKVGPLLKYLCVSGNRLSFSEQKQLRLCFNGIVKEFKADCIDFTHPYAEYQAQV</sequence>
<feature type="compositionally biased region" description="Low complexity" evidence="6">
    <location>
        <begin position="386"/>
        <end position="395"/>
    </location>
</feature>
<dbReference type="PANTHER" id="PTHR15354">
    <property type="entry name" value="MUF1"/>
    <property type="match status" value="1"/>
</dbReference>
<dbReference type="InterPro" id="IPR026137">
    <property type="entry name" value="Leu_rpt_41"/>
</dbReference>
<evidence type="ECO:0000256" key="4">
    <source>
        <dbReference type="ARBA" id="ARBA00022737"/>
    </source>
</evidence>
<feature type="domain" description="F-box" evidence="7">
    <location>
        <begin position="21"/>
        <end position="73"/>
    </location>
</feature>
<evidence type="ECO:0000256" key="3">
    <source>
        <dbReference type="ARBA" id="ARBA00022614"/>
    </source>
</evidence>
<dbReference type="PANTHER" id="PTHR15354:SF1">
    <property type="entry name" value="LEUCINE-RICH REPEAT-CONTAINING PROTEIN 41"/>
    <property type="match status" value="1"/>
</dbReference>
<evidence type="ECO:0000256" key="6">
    <source>
        <dbReference type="SAM" id="MobiDB-lite"/>
    </source>
</evidence>
<evidence type="ECO:0000256" key="1">
    <source>
        <dbReference type="ARBA" id="ARBA00014201"/>
    </source>
</evidence>
<evidence type="ECO:0000259" key="7">
    <source>
        <dbReference type="PROSITE" id="PS50181"/>
    </source>
</evidence>
<feature type="region of interest" description="Disordered" evidence="6">
    <location>
        <begin position="360"/>
        <end position="399"/>
    </location>
</feature>
<dbReference type="PROSITE" id="PS50181">
    <property type="entry name" value="FBOX"/>
    <property type="match status" value="1"/>
</dbReference>
<keyword evidence="9" id="KW-1185">Reference proteome</keyword>
<keyword evidence="5" id="KW-0833">Ubl conjugation pathway</keyword>
<keyword evidence="4" id="KW-0677">Repeat</keyword>
<reference evidence="8 9" key="1">
    <citation type="submission" date="2022-12" db="EMBL/GenBank/DDBJ databases">
        <title>Chromosome-level genome of Tegillarca granosa.</title>
        <authorList>
            <person name="Kim J."/>
        </authorList>
    </citation>
    <scope>NUCLEOTIDE SEQUENCE [LARGE SCALE GENOMIC DNA]</scope>
    <source>
        <strain evidence="8">Teg-2019</strain>
        <tissue evidence="8">Adductor muscle</tissue>
    </source>
</reference>
<gene>
    <name evidence="8" type="ORF">KUTeg_013538</name>
</gene>
<comment type="caution">
    <text evidence="8">The sequence shown here is derived from an EMBL/GenBank/DDBJ whole genome shotgun (WGS) entry which is preliminary data.</text>
</comment>
<evidence type="ECO:0000256" key="5">
    <source>
        <dbReference type="ARBA" id="ARBA00022786"/>
    </source>
</evidence>
<evidence type="ECO:0000313" key="8">
    <source>
        <dbReference type="EMBL" id="KAJ8308664.1"/>
    </source>
</evidence>
<evidence type="ECO:0000313" key="9">
    <source>
        <dbReference type="Proteomes" id="UP001217089"/>
    </source>
</evidence>
<proteinExistence type="predicted"/>
<dbReference type="Gene3D" id="3.80.10.10">
    <property type="entry name" value="Ribonuclease Inhibitor"/>
    <property type="match status" value="1"/>
</dbReference>